<reference evidence="3 4" key="1">
    <citation type="submission" date="2019-12" db="EMBL/GenBank/DDBJ databases">
        <title>Complete genome sequence of Algicella marina strain 9Alg 56(T) isolated from the red alga Tichocarpus crinitus.</title>
        <authorList>
            <person name="Kim S.-G."/>
            <person name="Nedashkovskaya O.I."/>
        </authorList>
    </citation>
    <scope>NUCLEOTIDE SEQUENCE [LARGE SCALE GENOMIC DNA]</scope>
    <source>
        <strain evidence="3 4">9Alg 56</strain>
    </source>
</reference>
<evidence type="ECO:0000313" key="3">
    <source>
        <dbReference type="EMBL" id="QHQ37267.1"/>
    </source>
</evidence>
<keyword evidence="1" id="KW-0472">Membrane</keyword>
<gene>
    <name evidence="3" type="ORF">GO499_03045</name>
</gene>
<evidence type="ECO:0000313" key="4">
    <source>
        <dbReference type="Proteomes" id="UP000464495"/>
    </source>
</evidence>
<feature type="transmembrane region" description="Helical" evidence="1">
    <location>
        <begin position="12"/>
        <end position="29"/>
    </location>
</feature>
<dbReference type="InterPro" id="IPR021869">
    <property type="entry name" value="RNase_Zc3h12_NYN"/>
</dbReference>
<name>A0A6P1T5E8_9RHOB</name>
<keyword evidence="1" id="KW-1133">Transmembrane helix</keyword>
<feature type="domain" description="RNase NYN" evidence="2">
    <location>
        <begin position="39"/>
        <end position="149"/>
    </location>
</feature>
<accession>A0A6P1T5E8</accession>
<keyword evidence="4" id="KW-1185">Reference proteome</keyword>
<dbReference type="EMBL" id="CP046620">
    <property type="protein sequence ID" value="QHQ37267.1"/>
    <property type="molecule type" value="Genomic_DNA"/>
</dbReference>
<evidence type="ECO:0000256" key="1">
    <source>
        <dbReference type="SAM" id="Phobius"/>
    </source>
</evidence>
<keyword evidence="1" id="KW-0812">Transmembrane</keyword>
<protein>
    <recommendedName>
        <fullName evidence="2">RNase NYN domain-containing protein</fullName>
    </recommendedName>
</protein>
<dbReference type="AlphaFoldDB" id="A0A6P1T5E8"/>
<dbReference type="KEGG" id="amaq:GO499_03045"/>
<organism evidence="3 4">
    <name type="scientific">Algicella marina</name>
    <dbReference type="NCBI Taxonomy" id="2683284"/>
    <lineage>
        <taxon>Bacteria</taxon>
        <taxon>Pseudomonadati</taxon>
        <taxon>Pseudomonadota</taxon>
        <taxon>Alphaproteobacteria</taxon>
        <taxon>Rhodobacterales</taxon>
        <taxon>Paracoccaceae</taxon>
        <taxon>Algicella</taxon>
    </lineage>
</organism>
<dbReference type="Pfam" id="PF11977">
    <property type="entry name" value="RNase_Zc3h12a"/>
    <property type="match status" value="1"/>
</dbReference>
<dbReference type="Proteomes" id="UP000464495">
    <property type="component" value="Chromosome"/>
</dbReference>
<sequence>MVRPEWTEAIPLAAAGVLASAILFIRALLRRPRAAPENYVIIDGSNIMYWKKGVPDIETVRDVVRRISALGYMPGVMFDANAGYLLKGRYQHHREFARHLKLPEASVMVVPKGTPADAYILRAARDMRAVIVTNDRYRDWADEYPEVQTRGHLNRGGYRDGKLWLQLQPLDQPVAARAG</sequence>
<dbReference type="Gene3D" id="3.40.50.11980">
    <property type="match status" value="1"/>
</dbReference>
<proteinExistence type="predicted"/>
<evidence type="ECO:0000259" key="2">
    <source>
        <dbReference type="Pfam" id="PF11977"/>
    </source>
</evidence>